<reference evidence="2 3" key="1">
    <citation type="submission" date="2024-04" db="EMBL/GenBank/DDBJ databases">
        <authorList>
            <consortium name="Genoscope - CEA"/>
            <person name="William W."/>
        </authorList>
    </citation>
    <scope>NUCLEOTIDE SEQUENCE [LARGE SCALE GENOMIC DNA]</scope>
</reference>
<evidence type="ECO:0000313" key="2">
    <source>
        <dbReference type="EMBL" id="CAL1526976.1"/>
    </source>
</evidence>
<comment type="caution">
    <text evidence="2">The sequence shown here is derived from an EMBL/GenBank/DDBJ whole genome shotgun (WGS) entry which is preliminary data.</text>
</comment>
<dbReference type="AlphaFoldDB" id="A0AAV2H0G6"/>
<evidence type="ECO:0000313" key="3">
    <source>
        <dbReference type="Proteomes" id="UP001497497"/>
    </source>
</evidence>
<organism evidence="2 3">
    <name type="scientific">Lymnaea stagnalis</name>
    <name type="common">Great pond snail</name>
    <name type="synonym">Helix stagnalis</name>
    <dbReference type="NCBI Taxonomy" id="6523"/>
    <lineage>
        <taxon>Eukaryota</taxon>
        <taxon>Metazoa</taxon>
        <taxon>Spiralia</taxon>
        <taxon>Lophotrochozoa</taxon>
        <taxon>Mollusca</taxon>
        <taxon>Gastropoda</taxon>
        <taxon>Heterobranchia</taxon>
        <taxon>Euthyneura</taxon>
        <taxon>Panpulmonata</taxon>
        <taxon>Hygrophila</taxon>
        <taxon>Lymnaeoidea</taxon>
        <taxon>Lymnaeidae</taxon>
        <taxon>Lymnaea</taxon>
    </lineage>
</organism>
<dbReference type="EMBL" id="CAXITT010000011">
    <property type="protein sequence ID" value="CAL1526976.1"/>
    <property type="molecule type" value="Genomic_DNA"/>
</dbReference>
<sequence>MFDLENIPLDKTGNPIGKTTGFCEWCGKDILPIPTTHQLRTVWDRTSLYCCTKYKQFIADIDAFEKKEMMNNEKQIVNVKPHSKYSVAKRFEEHKRKLLTQINEVPVEHFDKGIDTMDLPWDPYASLHRPKKDTDDDLSSDTSLQAYMYPDIVAMASGTYLFEPTLPEDLRPDANQENTQAIGPVLETVKEDTE</sequence>
<proteinExistence type="predicted"/>
<feature type="region of interest" description="Disordered" evidence="1">
    <location>
        <begin position="173"/>
        <end position="194"/>
    </location>
</feature>
<accession>A0AAV2H0G6</accession>
<name>A0AAV2H0G6_LYMST</name>
<dbReference type="Proteomes" id="UP001497497">
    <property type="component" value="Unassembled WGS sequence"/>
</dbReference>
<protein>
    <submittedName>
        <fullName evidence="2">Uncharacterized protein</fullName>
    </submittedName>
</protein>
<keyword evidence="3" id="KW-1185">Reference proteome</keyword>
<gene>
    <name evidence="2" type="ORF">GSLYS_00001153001</name>
</gene>
<feature type="non-terminal residue" evidence="2">
    <location>
        <position position="194"/>
    </location>
</feature>
<evidence type="ECO:0000256" key="1">
    <source>
        <dbReference type="SAM" id="MobiDB-lite"/>
    </source>
</evidence>